<comment type="caution">
    <text evidence="1">The sequence shown here is derived from an EMBL/GenBank/DDBJ whole genome shotgun (WGS) entry which is preliminary data.</text>
</comment>
<proteinExistence type="predicted"/>
<dbReference type="AlphaFoldDB" id="A0A0F9QJL5"/>
<reference evidence="1" key="1">
    <citation type="journal article" date="2015" name="Nature">
        <title>Complex archaea that bridge the gap between prokaryotes and eukaryotes.</title>
        <authorList>
            <person name="Spang A."/>
            <person name="Saw J.H."/>
            <person name="Jorgensen S.L."/>
            <person name="Zaremba-Niedzwiedzka K."/>
            <person name="Martijn J."/>
            <person name="Lind A.E."/>
            <person name="van Eijk R."/>
            <person name="Schleper C."/>
            <person name="Guy L."/>
            <person name="Ettema T.J."/>
        </authorList>
    </citation>
    <scope>NUCLEOTIDE SEQUENCE</scope>
</reference>
<accession>A0A0F9QJL5</accession>
<evidence type="ECO:0008006" key="2">
    <source>
        <dbReference type="Google" id="ProtNLM"/>
    </source>
</evidence>
<dbReference type="PROSITE" id="PS51257">
    <property type="entry name" value="PROKAR_LIPOPROTEIN"/>
    <property type="match status" value="1"/>
</dbReference>
<gene>
    <name evidence="1" type="ORF">LCGC14_1007640</name>
</gene>
<organism evidence="1">
    <name type="scientific">marine sediment metagenome</name>
    <dbReference type="NCBI Taxonomy" id="412755"/>
    <lineage>
        <taxon>unclassified sequences</taxon>
        <taxon>metagenomes</taxon>
        <taxon>ecological metagenomes</taxon>
    </lineage>
</organism>
<sequence>MKSLKTFIILALFAFLVFGCVTTPEFNRKLNEPAGFKVGNHPSIDFYNQRSPWDSPFNPHEVLQYWEKIYTEPMSSRSLLIVVGNPKINWEESDKQNPGKLSIPEGEFASAVAFIFFALKDPKVPELAGYGYTDRSGRKQLFRWKEKKKKYARFRDPKEKVAEIY</sequence>
<protein>
    <recommendedName>
        <fullName evidence="2">Lipoprotein</fullName>
    </recommendedName>
</protein>
<evidence type="ECO:0000313" key="1">
    <source>
        <dbReference type="EMBL" id="KKN13331.1"/>
    </source>
</evidence>
<dbReference type="EMBL" id="LAZR01003933">
    <property type="protein sequence ID" value="KKN13331.1"/>
    <property type="molecule type" value="Genomic_DNA"/>
</dbReference>
<name>A0A0F9QJL5_9ZZZZ</name>